<reference evidence="1 2" key="1">
    <citation type="journal article" date="2015" name="Genome Announc.">
        <title>Expanding the biotechnology potential of lactobacilli through comparative genomics of 213 strains and associated genera.</title>
        <authorList>
            <person name="Sun Z."/>
            <person name="Harris H.M."/>
            <person name="McCann A."/>
            <person name="Guo C."/>
            <person name="Argimon S."/>
            <person name="Zhang W."/>
            <person name="Yang X."/>
            <person name="Jeffery I.B."/>
            <person name="Cooney J.C."/>
            <person name="Kagawa T.F."/>
            <person name="Liu W."/>
            <person name="Song Y."/>
            <person name="Salvetti E."/>
            <person name="Wrobel A."/>
            <person name="Rasinkangas P."/>
            <person name="Parkhill J."/>
            <person name="Rea M.C."/>
            <person name="O'Sullivan O."/>
            <person name="Ritari J."/>
            <person name="Douillard F.P."/>
            <person name="Paul Ross R."/>
            <person name="Yang R."/>
            <person name="Briner A.E."/>
            <person name="Felis G.E."/>
            <person name="de Vos W.M."/>
            <person name="Barrangou R."/>
            <person name="Klaenhammer T.R."/>
            <person name="Caufield P.W."/>
            <person name="Cui Y."/>
            <person name="Zhang H."/>
            <person name="O'Toole P.W."/>
        </authorList>
    </citation>
    <scope>NUCLEOTIDE SEQUENCE [LARGE SCALE GENOMIC DNA]</scope>
    <source>
        <strain evidence="1 2">JCM 17158</strain>
    </source>
</reference>
<comment type="caution">
    <text evidence="1">The sequence shown here is derived from an EMBL/GenBank/DDBJ whole genome shotgun (WGS) entry which is preliminary data.</text>
</comment>
<protein>
    <submittedName>
        <fullName evidence="1">Uncharacterized protein</fullName>
    </submittedName>
</protein>
<gene>
    <name evidence="1" type="ORF">FD02_GL001452</name>
</gene>
<keyword evidence="2" id="KW-1185">Reference proteome</keyword>
<dbReference type="EMBL" id="AZDJ01000022">
    <property type="protein sequence ID" value="KRK72480.1"/>
    <property type="molecule type" value="Genomic_DNA"/>
</dbReference>
<name>A0A0R1JLW1_9LACO</name>
<sequence>MAPTAPHSSMTSRSVGFATSIDSLPVAVKYSHARMPIQAGNEYFLHIKTLT</sequence>
<dbReference type="STRING" id="1291734.FD02_GL001452"/>
<evidence type="ECO:0000313" key="1">
    <source>
        <dbReference type="EMBL" id="KRK72480.1"/>
    </source>
</evidence>
<dbReference type="Proteomes" id="UP000051804">
    <property type="component" value="Unassembled WGS sequence"/>
</dbReference>
<accession>A0A0R1JLW1</accession>
<organism evidence="1 2">
    <name type="scientific">Lacticaseibacillus nasuensis JCM 17158</name>
    <dbReference type="NCBI Taxonomy" id="1291734"/>
    <lineage>
        <taxon>Bacteria</taxon>
        <taxon>Bacillati</taxon>
        <taxon>Bacillota</taxon>
        <taxon>Bacilli</taxon>
        <taxon>Lactobacillales</taxon>
        <taxon>Lactobacillaceae</taxon>
        <taxon>Lacticaseibacillus</taxon>
    </lineage>
</organism>
<proteinExistence type="predicted"/>
<evidence type="ECO:0000313" key="2">
    <source>
        <dbReference type="Proteomes" id="UP000051804"/>
    </source>
</evidence>
<dbReference type="PATRIC" id="fig|1291734.4.peg.1495"/>
<dbReference type="AlphaFoldDB" id="A0A0R1JLW1"/>